<dbReference type="PANTHER" id="PTHR48227">
    <property type="entry name" value="DNA TOPOISOMERASE 1-LIKE"/>
    <property type="match status" value="1"/>
</dbReference>
<comment type="caution">
    <text evidence="2">The sequence shown here is derived from an EMBL/GenBank/DDBJ whole genome shotgun (WGS) entry which is preliminary data.</text>
</comment>
<evidence type="ECO:0000313" key="3">
    <source>
        <dbReference type="Proteomes" id="UP001058974"/>
    </source>
</evidence>
<accession>A0A9D4W011</accession>
<feature type="compositionally biased region" description="Basic residues" evidence="1">
    <location>
        <begin position="175"/>
        <end position="184"/>
    </location>
</feature>
<organism evidence="2 3">
    <name type="scientific">Pisum sativum</name>
    <name type="common">Garden pea</name>
    <name type="synonym">Lathyrus oleraceus</name>
    <dbReference type="NCBI Taxonomy" id="3888"/>
    <lineage>
        <taxon>Eukaryota</taxon>
        <taxon>Viridiplantae</taxon>
        <taxon>Streptophyta</taxon>
        <taxon>Embryophyta</taxon>
        <taxon>Tracheophyta</taxon>
        <taxon>Spermatophyta</taxon>
        <taxon>Magnoliopsida</taxon>
        <taxon>eudicotyledons</taxon>
        <taxon>Gunneridae</taxon>
        <taxon>Pentapetalae</taxon>
        <taxon>rosids</taxon>
        <taxon>fabids</taxon>
        <taxon>Fabales</taxon>
        <taxon>Fabaceae</taxon>
        <taxon>Papilionoideae</taxon>
        <taxon>50 kb inversion clade</taxon>
        <taxon>NPAAA clade</taxon>
        <taxon>Hologalegina</taxon>
        <taxon>IRL clade</taxon>
        <taxon>Fabeae</taxon>
        <taxon>Lathyrus</taxon>
    </lineage>
</organism>
<feature type="region of interest" description="Disordered" evidence="1">
    <location>
        <begin position="56"/>
        <end position="336"/>
    </location>
</feature>
<proteinExistence type="predicted"/>
<dbReference type="PANTHER" id="PTHR48227:SF1">
    <property type="entry name" value="DNA LIGASE 1-LIKE"/>
    <property type="match status" value="1"/>
</dbReference>
<dbReference type="EMBL" id="JAMSHJ010000006">
    <property type="protein sequence ID" value="KAI5393493.1"/>
    <property type="molecule type" value="Genomic_DNA"/>
</dbReference>
<dbReference type="OrthoDB" id="696117at2759"/>
<name>A0A9D4W011_PEA</name>
<feature type="compositionally biased region" description="Basic residues" evidence="1">
    <location>
        <begin position="326"/>
        <end position="336"/>
    </location>
</feature>
<keyword evidence="3" id="KW-1185">Reference proteome</keyword>
<dbReference type="Gramene" id="Psat06G0057500-T1">
    <property type="protein sequence ID" value="KAI5393493.1"/>
    <property type="gene ID" value="KIW84_060575"/>
</dbReference>
<feature type="compositionally biased region" description="Basic residues" evidence="1">
    <location>
        <begin position="234"/>
        <end position="243"/>
    </location>
</feature>
<dbReference type="AlphaFoldDB" id="A0A9D4W011"/>
<protein>
    <submittedName>
        <fullName evidence="2">Uncharacterized protein</fullName>
    </submittedName>
</protein>
<evidence type="ECO:0000256" key="1">
    <source>
        <dbReference type="SAM" id="MobiDB-lite"/>
    </source>
</evidence>
<feature type="compositionally biased region" description="Basic and acidic residues" evidence="1">
    <location>
        <begin position="244"/>
        <end position="264"/>
    </location>
</feature>
<dbReference type="Proteomes" id="UP001058974">
    <property type="component" value="Chromosome 6"/>
</dbReference>
<evidence type="ECO:0000313" key="2">
    <source>
        <dbReference type="EMBL" id="KAI5393493.1"/>
    </source>
</evidence>
<feature type="compositionally biased region" description="Basic and acidic residues" evidence="1">
    <location>
        <begin position="90"/>
        <end position="119"/>
    </location>
</feature>
<feature type="compositionally biased region" description="Basic and acidic residues" evidence="1">
    <location>
        <begin position="140"/>
        <end position="160"/>
    </location>
</feature>
<gene>
    <name evidence="2" type="ORF">KIW84_060575</name>
</gene>
<sequence length="336" mass="37714">MKTLSGRCESSKEISLSKATKILSKFVSADNGASQVINAYLHRASDAFNELNQLHRELKPSSQSRRKKSRSHTTDDSGRVGESSFISAHVKSEIGIIREKVRGEKENVNEKSIENDVKLSPEINGSVVGGSEKPSKKDKKKSEFGDKEGAGKLPKKEQNENKLGQGDEGMEEGKKPKKDKKKKDKNLEGENAKGREQQKDIETKISNTGKVAARVKNEIELSQGSEGGTDEGKKKKKEKKKKEKNLEGENAEEQKQQKDIEKKMSNNVKVENGGLVVPQDIEIRSKKRHEAGSENKLQAEEIKTEQRKKKRKNEDVEDRSEEQSKKKMKRKHEGQA</sequence>
<feature type="compositionally biased region" description="Basic and acidic residues" evidence="1">
    <location>
        <begin position="185"/>
        <end position="203"/>
    </location>
</feature>
<reference evidence="2 3" key="1">
    <citation type="journal article" date="2022" name="Nat. Genet.">
        <title>Improved pea reference genome and pan-genome highlight genomic features and evolutionary characteristics.</title>
        <authorList>
            <person name="Yang T."/>
            <person name="Liu R."/>
            <person name="Luo Y."/>
            <person name="Hu S."/>
            <person name="Wang D."/>
            <person name="Wang C."/>
            <person name="Pandey M.K."/>
            <person name="Ge S."/>
            <person name="Xu Q."/>
            <person name="Li N."/>
            <person name="Li G."/>
            <person name="Huang Y."/>
            <person name="Saxena R.K."/>
            <person name="Ji Y."/>
            <person name="Li M."/>
            <person name="Yan X."/>
            <person name="He Y."/>
            <person name="Liu Y."/>
            <person name="Wang X."/>
            <person name="Xiang C."/>
            <person name="Varshney R.K."/>
            <person name="Ding H."/>
            <person name="Gao S."/>
            <person name="Zong X."/>
        </authorList>
    </citation>
    <scope>NUCLEOTIDE SEQUENCE [LARGE SCALE GENOMIC DNA]</scope>
    <source>
        <strain evidence="2 3">cv. Zhongwan 6</strain>
    </source>
</reference>
<feature type="compositionally biased region" description="Basic and acidic residues" evidence="1">
    <location>
        <begin position="290"/>
        <end position="305"/>
    </location>
</feature>